<dbReference type="RefSeq" id="WP_348945265.1">
    <property type="nucleotide sequence ID" value="NZ_CP157355.1"/>
</dbReference>
<dbReference type="EMBL" id="CP157355">
    <property type="protein sequence ID" value="XBM00939.1"/>
    <property type="molecule type" value="Genomic_DNA"/>
</dbReference>
<name>A0AAU7FAP6_9NEIS</name>
<protein>
    <submittedName>
        <fullName evidence="1">Uncharacterized protein</fullName>
    </submittedName>
</protein>
<accession>A0AAU7FAP6</accession>
<organism evidence="1">
    <name type="scientific">Chitinibacter mangrovi</name>
    <dbReference type="NCBI Taxonomy" id="3153927"/>
    <lineage>
        <taxon>Bacteria</taxon>
        <taxon>Pseudomonadati</taxon>
        <taxon>Pseudomonadota</taxon>
        <taxon>Betaproteobacteria</taxon>
        <taxon>Neisseriales</taxon>
        <taxon>Chitinibacteraceae</taxon>
        <taxon>Chitinibacter</taxon>
    </lineage>
</organism>
<dbReference type="SUPFAM" id="SSF63829">
    <property type="entry name" value="Calcium-dependent phosphotriesterase"/>
    <property type="match status" value="1"/>
</dbReference>
<dbReference type="KEGG" id="cmav:ABHF33_01250"/>
<reference evidence="1" key="1">
    <citation type="submission" date="2024-05" db="EMBL/GenBank/DDBJ databases">
        <authorList>
            <person name="Yang L."/>
            <person name="Pan L."/>
        </authorList>
    </citation>
    <scope>NUCLEOTIDE SEQUENCE</scope>
    <source>
        <strain evidence="1">FCG-7</strain>
    </source>
</reference>
<evidence type="ECO:0000313" key="1">
    <source>
        <dbReference type="EMBL" id="XBM00939.1"/>
    </source>
</evidence>
<proteinExistence type="predicted"/>
<sequence>MKVNITQQSHDDWLKGYTILDCSILDHERYCFVLSEENRQEGYYPLTRIIHVIANDMDDEQPCGTWDHNQFRFTSIVRNTDPPEFVAVDLATLVFSSNAQKKGEEKPIDKLLSLDYGEGSTSTSRRVIRAAGKVYAVGSGRRILRREGVEQWVDLRAEGKGVPLPEQLPSEGETSWSITLGFQDLAAFAANDMYAVGGYGDVWRFNGEHWQQCAFPSNAHLETVCCGSDGRVYISDQKGKVWAGRENRWELLANSDLPWGSQPIDAVWFADRLILGGWGGLFALDGKELVPLQEIDPRSPNAMVSGRLDVSPCGQFLLTAGPYGACLYNGQRWTRLFSMFDFD</sequence>
<dbReference type="AlphaFoldDB" id="A0AAU7FAP6"/>
<gene>
    <name evidence="1" type="ORF">ABHF33_01250</name>
</gene>